<evidence type="ECO:0000256" key="6">
    <source>
        <dbReference type="ARBA" id="ARBA00023242"/>
    </source>
</evidence>
<protein>
    <recommendedName>
        <fullName evidence="7">Xylanolytic transcriptional activator regulatory domain-containing protein</fullName>
    </recommendedName>
</protein>
<organism evidence="8 9">
    <name type="scientific">Bionectria ochroleuca</name>
    <name type="common">Gliocladium roseum</name>
    <dbReference type="NCBI Taxonomy" id="29856"/>
    <lineage>
        <taxon>Eukaryota</taxon>
        <taxon>Fungi</taxon>
        <taxon>Dikarya</taxon>
        <taxon>Ascomycota</taxon>
        <taxon>Pezizomycotina</taxon>
        <taxon>Sordariomycetes</taxon>
        <taxon>Hypocreomycetidae</taxon>
        <taxon>Hypocreales</taxon>
        <taxon>Bionectriaceae</taxon>
        <taxon>Clonostachys</taxon>
    </lineage>
</organism>
<dbReference type="Pfam" id="PF04082">
    <property type="entry name" value="Fungal_trans"/>
    <property type="match status" value="1"/>
</dbReference>
<evidence type="ECO:0000313" key="9">
    <source>
        <dbReference type="Proteomes" id="UP000766486"/>
    </source>
</evidence>
<evidence type="ECO:0000256" key="1">
    <source>
        <dbReference type="ARBA" id="ARBA00022723"/>
    </source>
</evidence>
<dbReference type="CDD" id="cd12148">
    <property type="entry name" value="fungal_TF_MHR"/>
    <property type="match status" value="1"/>
</dbReference>
<accession>A0ABY6UQK0</accession>
<sequence>MTKVSERKHKQRPVSKEYVSLLENRVAWLESTLQRLKRASAAERESILSESSFGDHLSKTPCDLLPQDPIQPVRLWMPNLRTDSEGALIYHGPTSIYQAGQVSASEIQHPLSLLTGVHSSEVSEHFGLREDLITSGLHHFFKWQYPHFMFVYREAFLRDYYSNYYGGKYWSQPLLYAICALGTLMISEVPVPDTDESTISDRFFAAAESLLMVFGIEKPCVTTLQAFLCLSFYELGRGNLSKAWTFSGQCFRTEPFPLIKY</sequence>
<feature type="domain" description="Xylanolytic transcriptional activator regulatory" evidence="7">
    <location>
        <begin position="137"/>
        <end position="252"/>
    </location>
</feature>
<keyword evidence="9" id="KW-1185">Reference proteome</keyword>
<keyword evidence="2" id="KW-0862">Zinc</keyword>
<keyword evidence="4" id="KW-0238">DNA-binding</keyword>
<keyword evidence="6" id="KW-0539">Nucleus</keyword>
<comment type="caution">
    <text evidence="8">The sequence shown here is derived from an EMBL/GenBank/DDBJ whole genome shotgun (WGS) entry which is preliminary data.</text>
</comment>
<evidence type="ECO:0000256" key="3">
    <source>
        <dbReference type="ARBA" id="ARBA00023015"/>
    </source>
</evidence>
<evidence type="ECO:0000313" key="8">
    <source>
        <dbReference type="EMBL" id="VUC32440.1"/>
    </source>
</evidence>
<dbReference type="EMBL" id="CABFNS010000851">
    <property type="protein sequence ID" value="VUC32440.1"/>
    <property type="molecule type" value="Genomic_DNA"/>
</dbReference>
<evidence type="ECO:0000256" key="4">
    <source>
        <dbReference type="ARBA" id="ARBA00023125"/>
    </source>
</evidence>
<keyword evidence="3" id="KW-0805">Transcription regulation</keyword>
<evidence type="ECO:0000256" key="5">
    <source>
        <dbReference type="ARBA" id="ARBA00023163"/>
    </source>
</evidence>
<proteinExistence type="predicted"/>
<dbReference type="InterPro" id="IPR051615">
    <property type="entry name" value="Transcr_Regulatory_Elem"/>
</dbReference>
<dbReference type="InterPro" id="IPR007219">
    <property type="entry name" value="XnlR_reg_dom"/>
</dbReference>
<dbReference type="PANTHER" id="PTHR31313">
    <property type="entry name" value="TY1 ENHANCER ACTIVATOR"/>
    <property type="match status" value="1"/>
</dbReference>
<keyword evidence="1" id="KW-0479">Metal-binding</keyword>
<name>A0ABY6UQK0_BIOOC</name>
<evidence type="ECO:0000256" key="2">
    <source>
        <dbReference type="ARBA" id="ARBA00022833"/>
    </source>
</evidence>
<evidence type="ECO:0000259" key="7">
    <source>
        <dbReference type="Pfam" id="PF04082"/>
    </source>
</evidence>
<dbReference type="PANTHER" id="PTHR31313:SF81">
    <property type="entry name" value="TY1 ENHANCER ACTIVATOR"/>
    <property type="match status" value="1"/>
</dbReference>
<keyword evidence="5" id="KW-0804">Transcription</keyword>
<reference evidence="8 9" key="1">
    <citation type="submission" date="2019-06" db="EMBL/GenBank/DDBJ databases">
        <authorList>
            <person name="Broberg M."/>
        </authorList>
    </citation>
    <scope>NUCLEOTIDE SEQUENCE [LARGE SCALE GENOMIC DNA]</scope>
</reference>
<dbReference type="Proteomes" id="UP000766486">
    <property type="component" value="Unassembled WGS sequence"/>
</dbReference>
<gene>
    <name evidence="8" type="ORF">CLO192961_LOCUS328683</name>
</gene>